<reference evidence="2" key="1">
    <citation type="submission" date="2015-03" db="EMBL/GenBank/DDBJ databases">
        <title>Characterization of two novel Thaumarchaeota isolated from the Northern Adriatic Sea.</title>
        <authorList>
            <person name="Bayer B."/>
            <person name="Vojvoda J."/>
            <person name="Offre P."/>
            <person name="Srivastava A."/>
            <person name="Elisabeth N."/>
            <person name="Garcia J.A.L."/>
            <person name="Schleper C."/>
            <person name="Herndl G.J."/>
        </authorList>
    </citation>
    <scope>NUCLEOTIDE SEQUENCE [LARGE SCALE GENOMIC DNA]</scope>
    <source>
        <strain evidence="2">NF5</strain>
    </source>
</reference>
<name>A0A0D5C2N0_9ARCH</name>
<proteinExistence type="predicted"/>
<evidence type="ECO:0000313" key="1">
    <source>
        <dbReference type="EMBL" id="AJW70971.1"/>
    </source>
</evidence>
<dbReference type="RefSeq" id="WP_048116232.1">
    <property type="nucleotide sequence ID" value="NZ_CP011070.1"/>
</dbReference>
<dbReference type="EMBL" id="CP011070">
    <property type="protein sequence ID" value="AJW70971.1"/>
    <property type="molecule type" value="Genomic_DNA"/>
</dbReference>
<gene>
    <name evidence="1" type="ORF">NADRNF5_1284</name>
</gene>
<keyword evidence="2" id="KW-1185">Reference proteome</keyword>
<protein>
    <submittedName>
        <fullName evidence="1">Uncharacterized protein</fullName>
    </submittedName>
</protein>
<evidence type="ECO:0000313" key="2">
    <source>
        <dbReference type="Proteomes" id="UP000032408"/>
    </source>
</evidence>
<sequence length="194" mass="20021">MTKTVLLGATLAAILTVSVLGYAYATGASWQGITDDAVVAKNSKTTTLKITATDDVPRQAGILAGFAWLYADGPNSAFAITTHNADVDGDGKNDVRDSLQNKDGWHAHNVVLGSSTTLSTFCVTEISDAPTSGIAFNNENVKVNVKNSALTGNLGSATAAFDIVVDGDCPITFPTESVIDGGLPLGIVVHDLNP</sequence>
<dbReference type="GeneID" id="24820480"/>
<reference evidence="1 2" key="2">
    <citation type="journal article" date="2016" name="ISME J.">
        <title>Physiological and genomic characterization of two novel marine thaumarchaeal strains indicates niche differentiation.</title>
        <authorList>
            <person name="Bayer B."/>
            <person name="Vojvoda J."/>
            <person name="Offre P."/>
            <person name="Alves R.J."/>
            <person name="Elisabeth N.H."/>
            <person name="Garcia J.A."/>
            <person name="Volland J.M."/>
            <person name="Srivastava A."/>
            <person name="Schleper C."/>
            <person name="Herndl G.J."/>
        </authorList>
    </citation>
    <scope>NUCLEOTIDE SEQUENCE [LARGE SCALE GENOMIC DNA]</scope>
    <source>
        <strain evidence="1 2">NF5</strain>
    </source>
</reference>
<dbReference type="KEGG" id="nin:NADRNF5_1284"/>
<accession>A0A0D5C2N0</accession>
<dbReference type="HOGENOM" id="CLU_1399691_0_0_2"/>
<dbReference type="Proteomes" id="UP000032408">
    <property type="component" value="Chromosome"/>
</dbReference>
<dbReference type="AlphaFoldDB" id="A0A0D5C2N0"/>
<organism evidence="1 2">
    <name type="scientific">Nitrosopumilus adriaticus</name>
    <dbReference type="NCBI Taxonomy" id="1580092"/>
    <lineage>
        <taxon>Archaea</taxon>
        <taxon>Nitrososphaerota</taxon>
        <taxon>Nitrososphaeria</taxon>
        <taxon>Nitrosopumilales</taxon>
        <taxon>Nitrosopumilaceae</taxon>
        <taxon>Nitrosopumilus</taxon>
    </lineage>
</organism>
<dbReference type="OrthoDB" id="387421at2157"/>